<evidence type="ECO:0000313" key="2">
    <source>
        <dbReference type="Proteomes" id="UP000271889"/>
    </source>
</evidence>
<dbReference type="EMBL" id="UYRV01002387">
    <property type="protein sequence ID" value="VDK48592.1"/>
    <property type="molecule type" value="Genomic_DNA"/>
</dbReference>
<proteinExistence type="predicted"/>
<organism evidence="1 2">
    <name type="scientific">Cylicostephanus goldi</name>
    <name type="common">Nematode worm</name>
    <dbReference type="NCBI Taxonomy" id="71465"/>
    <lineage>
        <taxon>Eukaryota</taxon>
        <taxon>Metazoa</taxon>
        <taxon>Ecdysozoa</taxon>
        <taxon>Nematoda</taxon>
        <taxon>Chromadorea</taxon>
        <taxon>Rhabditida</taxon>
        <taxon>Rhabditina</taxon>
        <taxon>Rhabditomorpha</taxon>
        <taxon>Strongyloidea</taxon>
        <taxon>Strongylidae</taxon>
        <taxon>Cylicostephanus</taxon>
    </lineage>
</organism>
<reference evidence="1 2" key="1">
    <citation type="submission" date="2018-11" db="EMBL/GenBank/DDBJ databases">
        <authorList>
            <consortium name="Pathogen Informatics"/>
        </authorList>
    </citation>
    <scope>NUCLEOTIDE SEQUENCE [LARGE SCALE GENOMIC DNA]</scope>
</reference>
<keyword evidence="2" id="KW-1185">Reference proteome</keyword>
<sequence length="223" mass="23628">MGSSSCAVVCEEGVQPLYKSSSNIHTSVSMHSGSYSVCNELPAQPANFPSDNETANPPLTRTARSASRQSMRTCSSTAINDLYNHENPQSFRMSSVSLKAPSISSLRTAQSTSRQRIPSSASDVAYDERPTMLCASEASLHSSNTKLPRSSPFTSQQRLLADGPLVEASSAALHASTPMLTTALPISQEDLDGDLPVSTSPTSEVIIPANESLGNPPLRISMV</sequence>
<protein>
    <submittedName>
        <fullName evidence="1">Uncharacterized protein</fullName>
    </submittedName>
</protein>
<accession>A0A3P6QF85</accession>
<evidence type="ECO:0000313" key="1">
    <source>
        <dbReference type="EMBL" id="VDK48592.1"/>
    </source>
</evidence>
<dbReference type="AlphaFoldDB" id="A0A3P6QF85"/>
<gene>
    <name evidence="1" type="ORF">CGOC_LOCUS1318</name>
</gene>
<dbReference type="Proteomes" id="UP000271889">
    <property type="component" value="Unassembled WGS sequence"/>
</dbReference>
<name>A0A3P6QF85_CYLGO</name>